<dbReference type="Gene3D" id="1.25.40.370">
    <property type="match status" value="1"/>
</dbReference>
<dbReference type="PANTHER" id="PTHR22845:SF5">
    <property type="entry name" value="APOPTOTIC PROTEASE-ACTIVATING FACTOR 1"/>
    <property type="match status" value="1"/>
</dbReference>
<dbReference type="Pfam" id="PF17908">
    <property type="entry name" value="APAF1_C"/>
    <property type="match status" value="1"/>
</dbReference>
<dbReference type="AlphaFoldDB" id="A0AAD7Z7F1"/>
<dbReference type="InterPro" id="IPR041452">
    <property type="entry name" value="APAF1_C"/>
</dbReference>
<gene>
    <name evidence="3" type="ORF">L9F63_025720</name>
</gene>
<feature type="domain" description="APAF-1 helical" evidence="2">
    <location>
        <begin position="9"/>
        <end position="143"/>
    </location>
</feature>
<evidence type="ECO:0000259" key="2">
    <source>
        <dbReference type="Pfam" id="PF17908"/>
    </source>
</evidence>
<proteinExistence type="predicted"/>
<dbReference type="Proteomes" id="UP001233999">
    <property type="component" value="Unassembled WGS sequence"/>
</dbReference>
<sequence>MQLTYEDKKALHKRLLDCYMTVCKGNFSELPNDNYIFSYIGHHLYEAEMWSEFPKLYLDLEFIGAKLKITGPGDLLVDYKKYRKHITAGDENREAVFEDFERFIRSHGLDLHRFQDIDIIQCGLQETHTNHVYTEALKIARRRPNKLYLEFLLL</sequence>
<reference evidence="3" key="2">
    <citation type="submission" date="2023-05" db="EMBL/GenBank/DDBJ databases">
        <authorList>
            <person name="Fouks B."/>
        </authorList>
    </citation>
    <scope>NUCLEOTIDE SEQUENCE</scope>
    <source>
        <strain evidence="3">Stay&amp;Tobe</strain>
        <tissue evidence="3">Testes</tissue>
    </source>
</reference>
<evidence type="ECO:0000313" key="4">
    <source>
        <dbReference type="Proteomes" id="UP001233999"/>
    </source>
</evidence>
<dbReference type="PANTHER" id="PTHR22845">
    <property type="entry name" value="APOPTOTIC PROTEASE-ACTIVATING FACTOR 1"/>
    <property type="match status" value="1"/>
</dbReference>
<reference evidence="3" key="1">
    <citation type="journal article" date="2023" name="IScience">
        <title>Live-bearing cockroach genome reveals convergent evolutionary mechanisms linked to viviparity in insects and beyond.</title>
        <authorList>
            <person name="Fouks B."/>
            <person name="Harrison M.C."/>
            <person name="Mikhailova A.A."/>
            <person name="Marchal E."/>
            <person name="English S."/>
            <person name="Carruthers M."/>
            <person name="Jennings E.C."/>
            <person name="Chiamaka E.L."/>
            <person name="Frigard R.A."/>
            <person name="Pippel M."/>
            <person name="Attardo G.M."/>
            <person name="Benoit J.B."/>
            <person name="Bornberg-Bauer E."/>
            <person name="Tobe S.S."/>
        </authorList>
    </citation>
    <scope>NUCLEOTIDE SEQUENCE</scope>
    <source>
        <strain evidence="3">Stay&amp;Tobe</strain>
    </source>
</reference>
<evidence type="ECO:0000313" key="3">
    <source>
        <dbReference type="EMBL" id="KAJ9575328.1"/>
    </source>
</evidence>
<feature type="non-terminal residue" evidence="3">
    <location>
        <position position="1"/>
    </location>
</feature>
<organism evidence="3 4">
    <name type="scientific">Diploptera punctata</name>
    <name type="common">Pacific beetle cockroach</name>
    <dbReference type="NCBI Taxonomy" id="6984"/>
    <lineage>
        <taxon>Eukaryota</taxon>
        <taxon>Metazoa</taxon>
        <taxon>Ecdysozoa</taxon>
        <taxon>Arthropoda</taxon>
        <taxon>Hexapoda</taxon>
        <taxon>Insecta</taxon>
        <taxon>Pterygota</taxon>
        <taxon>Neoptera</taxon>
        <taxon>Polyneoptera</taxon>
        <taxon>Dictyoptera</taxon>
        <taxon>Blattodea</taxon>
        <taxon>Blaberoidea</taxon>
        <taxon>Blaberidae</taxon>
        <taxon>Diplopterinae</taxon>
        <taxon>Diploptera</taxon>
    </lineage>
</organism>
<accession>A0AAD7Z7F1</accession>
<protein>
    <recommendedName>
        <fullName evidence="2">APAF-1 helical domain-containing protein</fullName>
    </recommendedName>
</protein>
<dbReference type="EMBL" id="JASPKZ010009986">
    <property type="protein sequence ID" value="KAJ9575328.1"/>
    <property type="molecule type" value="Genomic_DNA"/>
</dbReference>
<keyword evidence="4" id="KW-1185">Reference proteome</keyword>
<keyword evidence="1" id="KW-0677">Repeat</keyword>
<evidence type="ECO:0000256" key="1">
    <source>
        <dbReference type="ARBA" id="ARBA00022737"/>
    </source>
</evidence>
<name>A0AAD7Z7F1_DIPPU</name>
<comment type="caution">
    <text evidence="3">The sequence shown here is derived from an EMBL/GenBank/DDBJ whole genome shotgun (WGS) entry which is preliminary data.</text>
</comment>